<proteinExistence type="predicted"/>
<evidence type="ECO:0000313" key="1">
    <source>
        <dbReference type="EMBL" id="KAH0566837.1"/>
    </source>
</evidence>
<name>A0AAV7J4T8_COTGL</name>
<sequence>MKRIDVNEVPVLQKMKMQQAFQHLSVFADNTGRRGGGTSGYLEAMGQKSPETKVKNVKPFGNETRNNGFQCRVIHGPGALPAFALRNCAMALMRPAAISLVYAT</sequence>
<gene>
    <name evidence="1" type="ORF">KQX54_004690</name>
</gene>
<accession>A0AAV7J4T8</accession>
<comment type="caution">
    <text evidence="1">The sequence shown here is derived from an EMBL/GenBank/DDBJ whole genome shotgun (WGS) entry which is preliminary data.</text>
</comment>
<dbReference type="EMBL" id="JAHXZJ010000001">
    <property type="protein sequence ID" value="KAH0566837.1"/>
    <property type="molecule type" value="Genomic_DNA"/>
</dbReference>
<dbReference type="Proteomes" id="UP000826195">
    <property type="component" value="Unassembled WGS sequence"/>
</dbReference>
<organism evidence="1 2">
    <name type="scientific">Cotesia glomerata</name>
    <name type="common">Lepidopteran parasitic wasp</name>
    <name type="synonym">Apanteles glomeratus</name>
    <dbReference type="NCBI Taxonomy" id="32391"/>
    <lineage>
        <taxon>Eukaryota</taxon>
        <taxon>Metazoa</taxon>
        <taxon>Ecdysozoa</taxon>
        <taxon>Arthropoda</taxon>
        <taxon>Hexapoda</taxon>
        <taxon>Insecta</taxon>
        <taxon>Pterygota</taxon>
        <taxon>Neoptera</taxon>
        <taxon>Endopterygota</taxon>
        <taxon>Hymenoptera</taxon>
        <taxon>Apocrita</taxon>
        <taxon>Ichneumonoidea</taxon>
        <taxon>Braconidae</taxon>
        <taxon>Microgastrinae</taxon>
        <taxon>Cotesia</taxon>
    </lineage>
</organism>
<protein>
    <submittedName>
        <fullName evidence="1">Uncharacterized protein</fullName>
    </submittedName>
</protein>
<keyword evidence="2" id="KW-1185">Reference proteome</keyword>
<reference evidence="1 2" key="1">
    <citation type="journal article" date="2021" name="J. Hered.">
        <title>A chromosome-level genome assembly of the parasitoid wasp, Cotesia glomerata (Hymenoptera: Braconidae).</title>
        <authorList>
            <person name="Pinto B.J."/>
            <person name="Weis J.J."/>
            <person name="Gamble T."/>
            <person name="Ode P.J."/>
            <person name="Paul R."/>
            <person name="Zaspel J.M."/>
        </authorList>
    </citation>
    <scope>NUCLEOTIDE SEQUENCE [LARGE SCALE GENOMIC DNA]</scope>
    <source>
        <strain evidence="1">CgM1</strain>
    </source>
</reference>
<dbReference type="AlphaFoldDB" id="A0AAV7J4T8"/>
<evidence type="ECO:0000313" key="2">
    <source>
        <dbReference type="Proteomes" id="UP000826195"/>
    </source>
</evidence>